<keyword evidence="3" id="KW-1185">Reference proteome</keyword>
<reference evidence="3" key="1">
    <citation type="journal article" date="2019" name="Int. J. Syst. Evol. Microbiol.">
        <title>The Global Catalogue of Microorganisms (GCM) 10K type strain sequencing project: providing services to taxonomists for standard genome sequencing and annotation.</title>
        <authorList>
            <consortium name="The Broad Institute Genomics Platform"/>
            <consortium name="The Broad Institute Genome Sequencing Center for Infectious Disease"/>
            <person name="Wu L."/>
            <person name="Ma J."/>
        </authorList>
    </citation>
    <scope>NUCLEOTIDE SEQUENCE [LARGE SCALE GENOMIC DNA]</scope>
    <source>
        <strain evidence="3">JCM 17986</strain>
    </source>
</reference>
<feature type="region of interest" description="Disordered" evidence="1">
    <location>
        <begin position="1"/>
        <end position="35"/>
    </location>
</feature>
<sequence>MSGLPGDEETGDLSLADFWGGGPVPLAPDEPPGVPDPACARFAPLPRAIRGRISADWLRSAYQAMTSR</sequence>
<protein>
    <submittedName>
        <fullName evidence="2">Uncharacterized protein</fullName>
    </submittedName>
</protein>
<dbReference type="RefSeq" id="WP_345676225.1">
    <property type="nucleotide sequence ID" value="NZ_BAABHS010000010.1"/>
</dbReference>
<evidence type="ECO:0000313" key="3">
    <source>
        <dbReference type="Proteomes" id="UP001500466"/>
    </source>
</evidence>
<feature type="compositionally biased region" description="Acidic residues" evidence="1">
    <location>
        <begin position="1"/>
        <end position="11"/>
    </location>
</feature>
<accession>A0ABP9HAP4</accession>
<evidence type="ECO:0000313" key="2">
    <source>
        <dbReference type="EMBL" id="GAA4965869.1"/>
    </source>
</evidence>
<organism evidence="2 3">
    <name type="scientific">Yinghuangia aomiensis</name>
    <dbReference type="NCBI Taxonomy" id="676205"/>
    <lineage>
        <taxon>Bacteria</taxon>
        <taxon>Bacillati</taxon>
        <taxon>Actinomycetota</taxon>
        <taxon>Actinomycetes</taxon>
        <taxon>Kitasatosporales</taxon>
        <taxon>Streptomycetaceae</taxon>
        <taxon>Yinghuangia</taxon>
    </lineage>
</organism>
<proteinExistence type="predicted"/>
<dbReference type="EMBL" id="BAABHS010000010">
    <property type="protein sequence ID" value="GAA4965869.1"/>
    <property type="molecule type" value="Genomic_DNA"/>
</dbReference>
<feature type="compositionally biased region" description="Pro residues" evidence="1">
    <location>
        <begin position="25"/>
        <end position="35"/>
    </location>
</feature>
<comment type="caution">
    <text evidence="2">The sequence shown here is derived from an EMBL/GenBank/DDBJ whole genome shotgun (WGS) entry which is preliminary data.</text>
</comment>
<dbReference type="Proteomes" id="UP001500466">
    <property type="component" value="Unassembled WGS sequence"/>
</dbReference>
<gene>
    <name evidence="2" type="ORF">GCM10023205_32890</name>
</gene>
<evidence type="ECO:0000256" key="1">
    <source>
        <dbReference type="SAM" id="MobiDB-lite"/>
    </source>
</evidence>
<name>A0ABP9HAP4_9ACTN</name>